<evidence type="ECO:0000256" key="3">
    <source>
        <dbReference type="ARBA" id="ARBA00023002"/>
    </source>
</evidence>
<keyword evidence="3" id="KW-0560">Oxidoreductase</keyword>
<dbReference type="Pfam" id="PF13640">
    <property type="entry name" value="2OG-FeII_Oxy_3"/>
    <property type="match status" value="1"/>
</dbReference>
<accession>A0ABD3P375</accession>
<evidence type="ECO:0000256" key="2">
    <source>
        <dbReference type="ARBA" id="ARBA00022964"/>
    </source>
</evidence>
<comment type="caution">
    <text evidence="6">The sequence shown here is derived from an EMBL/GenBank/DDBJ whole genome shotgun (WGS) entry which is preliminary data.</text>
</comment>
<dbReference type="InterPro" id="IPR050302">
    <property type="entry name" value="Rab_GAP_TBC_domain"/>
</dbReference>
<feature type="domain" description="Rab-GAP TBC" evidence="5">
    <location>
        <begin position="134"/>
        <end position="368"/>
    </location>
</feature>
<dbReference type="Proteomes" id="UP001516023">
    <property type="component" value="Unassembled WGS sequence"/>
</dbReference>
<dbReference type="Gene3D" id="2.60.120.620">
    <property type="entry name" value="q2cbj1_9rhob like domain"/>
    <property type="match status" value="1"/>
</dbReference>
<comment type="cofactor">
    <cofactor evidence="1">
        <name>L-ascorbate</name>
        <dbReference type="ChEBI" id="CHEBI:38290"/>
    </cofactor>
</comment>
<feature type="compositionally biased region" description="Polar residues" evidence="4">
    <location>
        <begin position="1"/>
        <end position="20"/>
    </location>
</feature>
<dbReference type="Gene3D" id="1.10.8.270">
    <property type="entry name" value="putative rabgap domain of human tbc1 domain family member 14 like domains"/>
    <property type="match status" value="1"/>
</dbReference>
<evidence type="ECO:0000313" key="6">
    <source>
        <dbReference type="EMBL" id="KAL3782209.1"/>
    </source>
</evidence>
<feature type="non-terminal residue" evidence="6">
    <location>
        <position position="1"/>
    </location>
</feature>
<feature type="region of interest" description="Disordered" evidence="4">
    <location>
        <begin position="168"/>
        <end position="233"/>
    </location>
</feature>
<dbReference type="InterPro" id="IPR044862">
    <property type="entry name" value="Pro_4_hyd_alph_FE2OG_OXY"/>
</dbReference>
<evidence type="ECO:0000313" key="7">
    <source>
        <dbReference type="Proteomes" id="UP001516023"/>
    </source>
</evidence>
<name>A0ABD3P375_9STRA</name>
<dbReference type="EMBL" id="JABMIG020000293">
    <property type="protein sequence ID" value="KAL3782209.1"/>
    <property type="molecule type" value="Genomic_DNA"/>
</dbReference>
<dbReference type="AlphaFoldDB" id="A0ABD3P375"/>
<dbReference type="GO" id="GO:0051213">
    <property type="term" value="F:dioxygenase activity"/>
    <property type="evidence" value="ECO:0007669"/>
    <property type="project" value="UniProtKB-KW"/>
</dbReference>
<organism evidence="6 7">
    <name type="scientific">Cyclotella cryptica</name>
    <dbReference type="NCBI Taxonomy" id="29204"/>
    <lineage>
        <taxon>Eukaryota</taxon>
        <taxon>Sar</taxon>
        <taxon>Stramenopiles</taxon>
        <taxon>Ochrophyta</taxon>
        <taxon>Bacillariophyta</taxon>
        <taxon>Coscinodiscophyceae</taxon>
        <taxon>Thalassiosirophycidae</taxon>
        <taxon>Stephanodiscales</taxon>
        <taxon>Stephanodiscaceae</taxon>
        <taxon>Cyclotella</taxon>
    </lineage>
</organism>
<evidence type="ECO:0000259" key="5">
    <source>
        <dbReference type="PROSITE" id="PS50086"/>
    </source>
</evidence>
<dbReference type="Pfam" id="PF00566">
    <property type="entry name" value="RabGAP-TBC"/>
    <property type="match status" value="1"/>
</dbReference>
<dbReference type="InterPro" id="IPR000195">
    <property type="entry name" value="Rab-GAP-TBC_dom"/>
</dbReference>
<proteinExistence type="predicted"/>
<evidence type="ECO:0000256" key="4">
    <source>
        <dbReference type="SAM" id="MobiDB-lite"/>
    </source>
</evidence>
<protein>
    <recommendedName>
        <fullName evidence="5">Rab-GAP TBC domain-containing protein</fullName>
    </recommendedName>
</protein>
<feature type="region of interest" description="Disordered" evidence="4">
    <location>
        <begin position="1"/>
        <end position="60"/>
    </location>
</feature>
<keyword evidence="7" id="KW-1185">Reference proteome</keyword>
<gene>
    <name evidence="6" type="ORF">HJC23_001029</name>
</gene>
<dbReference type="Gene3D" id="1.10.472.80">
    <property type="entry name" value="Ypt/Rab-GAP domain of gyp1p, domain 3"/>
    <property type="match status" value="1"/>
</dbReference>
<reference evidence="6 7" key="1">
    <citation type="journal article" date="2020" name="G3 (Bethesda)">
        <title>Improved Reference Genome for Cyclotella cryptica CCMP332, a Model for Cell Wall Morphogenesis, Salinity Adaptation, and Lipid Production in Diatoms (Bacillariophyta).</title>
        <authorList>
            <person name="Roberts W.R."/>
            <person name="Downey K.M."/>
            <person name="Ruck E.C."/>
            <person name="Traller J.C."/>
            <person name="Alverson A.J."/>
        </authorList>
    </citation>
    <scope>NUCLEOTIDE SEQUENCE [LARGE SCALE GENOMIC DNA]</scope>
    <source>
        <strain evidence="6 7">CCMP332</strain>
    </source>
</reference>
<dbReference type="InterPro" id="IPR006620">
    <property type="entry name" value="Pro_4_hyd_alph"/>
</dbReference>
<sequence length="699" mass="79619">TCNSPVELSPSSNMMQPINETSALKSSSKTTSKLGASMKNPLGLFKRGKKSGYKASHSVSNDSSLEHCTKVHIRSSSVSLSDADEEKLLVDKFGFIINAEGFNQFAGEASNPEKEKASGPLGDFRSLDVNLSPEKPELGSKREWTSMVGLDSIMLTKEGAYDSLVEKSQNNDGEAQPGEEHRTEWDAIERDLRRTFPNHSMFREEEEDSRASNNSEPKEGQTEDPDGETKAQNIMYREPYGKQALRRILRAYSLYDTEVGYCQGMNFIAGMLLTFLSEEESFWLLVVIMNDEPYKLREIFNREMAGTHEVLYIADKLVQVFLPELYAHLEKQTVHTSMFSTQWLMTIYTSTFPFDLVTRVWDLFLSEGWKIVYKTFIALLMHAREDGDLINKNMEEILSYLRHFQSKVDGEKIITSASKIPLKHRHIQKYASEFRKLMEGGEMHVHEVIQRLLTFDDSTIASANSQLKKVHRFIRLKKQSDVSVQDFSPKMVPVAFEAKLAVMISDALSPEECAELIQRAKDQSYDDVLIRQDGMKASQHVAKCSRAIVKDFDLAEELFQRIMDALENIPELAEKFVDAPWMKKKVDTPLRATGVNDNLHFLRFGVGESIAPLRDSTVTRGNETSCVTMHVYLNDNFKGGVTSFKGDRRYFDIKPKMGSILIFDQDLRHEECEVTKGKRYFMRTDVMYSPRPVIESTAQ</sequence>
<feature type="compositionally biased region" description="Low complexity" evidence="4">
    <location>
        <begin position="21"/>
        <end position="37"/>
    </location>
</feature>
<dbReference type="PROSITE" id="PS50086">
    <property type="entry name" value="TBC_RABGAP"/>
    <property type="match status" value="1"/>
</dbReference>
<feature type="region of interest" description="Disordered" evidence="4">
    <location>
        <begin position="107"/>
        <end position="127"/>
    </location>
</feature>
<evidence type="ECO:0000256" key="1">
    <source>
        <dbReference type="ARBA" id="ARBA00001961"/>
    </source>
</evidence>
<keyword evidence="2" id="KW-0223">Dioxygenase</keyword>
<dbReference type="SMART" id="SM00702">
    <property type="entry name" value="P4Hc"/>
    <property type="match status" value="1"/>
</dbReference>
<dbReference type="PANTHER" id="PTHR47219">
    <property type="entry name" value="RAB GTPASE-ACTIVATING PROTEIN 1-LIKE"/>
    <property type="match status" value="1"/>
</dbReference>
<dbReference type="PANTHER" id="PTHR47219:SF9">
    <property type="entry name" value="GTPASE ACTIVATING PROTEIN AND CENTROSOME-ASSOCIATED, ISOFORM B"/>
    <property type="match status" value="1"/>
</dbReference>
<dbReference type="InterPro" id="IPR035969">
    <property type="entry name" value="Rab-GAP_TBC_sf"/>
</dbReference>
<dbReference type="SMART" id="SM00164">
    <property type="entry name" value="TBC"/>
    <property type="match status" value="1"/>
</dbReference>
<feature type="compositionally biased region" description="Basic and acidic residues" evidence="4">
    <location>
        <begin position="178"/>
        <end position="194"/>
    </location>
</feature>
<dbReference type="SUPFAM" id="SSF47923">
    <property type="entry name" value="Ypt/Rab-GAP domain of gyp1p"/>
    <property type="match status" value="2"/>
</dbReference>